<keyword evidence="6" id="KW-0804">Transcription</keyword>
<comment type="caution">
    <text evidence="10">The sequence shown here is derived from an EMBL/GenBank/DDBJ whole genome shotgun (WGS) entry which is preliminary data.</text>
</comment>
<keyword evidence="5" id="KW-0238">DNA-binding</keyword>
<evidence type="ECO:0000313" key="10">
    <source>
        <dbReference type="EMBL" id="SPO04147.1"/>
    </source>
</evidence>
<dbReference type="InterPro" id="IPR001138">
    <property type="entry name" value="Zn2Cys6_DnaBD"/>
</dbReference>
<dbReference type="GO" id="GO:0005634">
    <property type="term" value="C:nucleus"/>
    <property type="evidence" value="ECO:0007669"/>
    <property type="project" value="UniProtKB-SubCell"/>
</dbReference>
<evidence type="ECO:0000256" key="3">
    <source>
        <dbReference type="ARBA" id="ARBA00022833"/>
    </source>
</evidence>
<keyword evidence="7" id="KW-0539">Nucleus</keyword>
<dbReference type="PROSITE" id="PS00463">
    <property type="entry name" value="ZN2_CY6_FUNGAL_1"/>
    <property type="match status" value="1"/>
</dbReference>
<dbReference type="Pfam" id="PF00172">
    <property type="entry name" value="Zn_clus"/>
    <property type="match status" value="1"/>
</dbReference>
<feature type="region of interest" description="Disordered" evidence="8">
    <location>
        <begin position="69"/>
        <end position="90"/>
    </location>
</feature>
<dbReference type="GO" id="GO:0006351">
    <property type="term" value="P:DNA-templated transcription"/>
    <property type="evidence" value="ECO:0007669"/>
    <property type="project" value="InterPro"/>
</dbReference>
<dbReference type="CDD" id="cd12148">
    <property type="entry name" value="fungal_TF_MHR"/>
    <property type="match status" value="1"/>
</dbReference>
<dbReference type="PANTHER" id="PTHR47782">
    <property type="entry name" value="ZN(II)2CYS6 TRANSCRIPTION FACTOR (EUROFUNG)-RELATED"/>
    <property type="match status" value="1"/>
</dbReference>
<protein>
    <submittedName>
        <fullName evidence="10">Related to PPR1 - transcription factor regulating pyrimidine pathway</fullName>
    </submittedName>
</protein>
<comment type="subcellular location">
    <subcellularLocation>
        <location evidence="1">Nucleus</location>
    </subcellularLocation>
</comment>
<dbReference type="PANTHER" id="PTHR47782:SF12">
    <property type="entry name" value="ZN(II)2CYS6 TRANSCRIPTION FACTOR (EUROFUNG)"/>
    <property type="match status" value="1"/>
</dbReference>
<dbReference type="AlphaFoldDB" id="A0AAE8N178"/>
<organism evidence="10 11">
    <name type="scientific">Cephalotrichum gorgonifer</name>
    <dbReference type="NCBI Taxonomy" id="2041049"/>
    <lineage>
        <taxon>Eukaryota</taxon>
        <taxon>Fungi</taxon>
        <taxon>Dikarya</taxon>
        <taxon>Ascomycota</taxon>
        <taxon>Pezizomycotina</taxon>
        <taxon>Sordariomycetes</taxon>
        <taxon>Hypocreomycetidae</taxon>
        <taxon>Microascales</taxon>
        <taxon>Microascaceae</taxon>
        <taxon>Cephalotrichum</taxon>
    </lineage>
</organism>
<evidence type="ECO:0000256" key="7">
    <source>
        <dbReference type="ARBA" id="ARBA00023242"/>
    </source>
</evidence>
<dbReference type="Gene3D" id="4.10.240.10">
    <property type="entry name" value="Zn(2)-C6 fungal-type DNA-binding domain"/>
    <property type="match status" value="1"/>
</dbReference>
<evidence type="ECO:0000256" key="1">
    <source>
        <dbReference type="ARBA" id="ARBA00004123"/>
    </source>
</evidence>
<dbReference type="InterPro" id="IPR036864">
    <property type="entry name" value="Zn2-C6_fun-type_DNA-bd_sf"/>
</dbReference>
<keyword evidence="3" id="KW-0862">Zinc</keyword>
<dbReference type="SMART" id="SM00906">
    <property type="entry name" value="Fungal_trans"/>
    <property type="match status" value="1"/>
</dbReference>
<gene>
    <name evidence="10" type="ORF">DNG_06830</name>
</gene>
<dbReference type="Proteomes" id="UP001187682">
    <property type="component" value="Unassembled WGS sequence"/>
</dbReference>
<keyword evidence="2" id="KW-0479">Metal-binding</keyword>
<evidence type="ECO:0000256" key="5">
    <source>
        <dbReference type="ARBA" id="ARBA00023125"/>
    </source>
</evidence>
<feature type="region of interest" description="Disordered" evidence="8">
    <location>
        <begin position="607"/>
        <end position="626"/>
    </location>
</feature>
<dbReference type="GO" id="GO:0000981">
    <property type="term" value="F:DNA-binding transcription factor activity, RNA polymerase II-specific"/>
    <property type="evidence" value="ECO:0007669"/>
    <property type="project" value="InterPro"/>
</dbReference>
<dbReference type="GO" id="GO:0045944">
    <property type="term" value="P:positive regulation of transcription by RNA polymerase II"/>
    <property type="evidence" value="ECO:0007669"/>
    <property type="project" value="TreeGrafter"/>
</dbReference>
<name>A0AAE8N178_9PEZI</name>
<dbReference type="InterPro" id="IPR007219">
    <property type="entry name" value="XnlR_reg_dom"/>
</dbReference>
<dbReference type="SUPFAM" id="SSF57701">
    <property type="entry name" value="Zn2/Cys6 DNA-binding domain"/>
    <property type="match status" value="1"/>
</dbReference>
<evidence type="ECO:0000256" key="6">
    <source>
        <dbReference type="ARBA" id="ARBA00023163"/>
    </source>
</evidence>
<dbReference type="GO" id="GO:0043565">
    <property type="term" value="F:sequence-specific DNA binding"/>
    <property type="evidence" value="ECO:0007669"/>
    <property type="project" value="TreeGrafter"/>
</dbReference>
<dbReference type="Pfam" id="PF04082">
    <property type="entry name" value="Fungal_trans"/>
    <property type="match status" value="1"/>
</dbReference>
<evidence type="ECO:0000256" key="4">
    <source>
        <dbReference type="ARBA" id="ARBA00023015"/>
    </source>
</evidence>
<sequence length="737" mass="82398">MASSPERTPHYLPRLPACHSCSQKKIKCDSGRPSCAHCIRNGSQCSNYDSISDRLVPRALIQELENSQRRIHGRQHQSVGTGASDDAPVLTPATIRNDAPTTQSIASSSTVMNGGGLSFLSLLFSDADWRKSNADLPRELAKTAEPPEITIQPCSLPSRQMTEHLFGEYLGWSHVMNAFLLRREVWELHSRVFSAIEEGQSAAPEDLFRTFVICAIGSVMPFCNGKHSQHPEGYYHAALRHLDSRFLARGLRSVEDLLLICRFGIYHNIGTSIWDLIRLAGRLCIELEIHAHDGGPLHTPIERQHRRRIFWYFYLIDRYSSTTLDRPFTIDDCDIHINLPAEADDDEIESWEGSSSSQLLDSPPGPREPGRLTETSIFLMSVRLRRVSSHIHTEFCRLREVYQAPSQLHLGIGHIHVVVNQLLDELAVWRREAPVIQSPTCLYHSQQWYDLLYAREKLYLVRRAVDLVPKKGGALPRHFLMLLLHGALEVIEKYSALFWTTSLITHTRSYFHMMFTAGLSVIFCVLYCPGLSQGDLQEAARGLRSCERTLASMARRLHDALAYVTVFSALHRDVSGKIGRALGDGSSVRPAASAPSMARPDAEVPFTTSSQAASHHHHPSAPEIPGMAHLTYDRVAEREYAPPVLNTFGSYGRESYSQPLPQPVDDVGAVIPPTPGFATDISPVASQNELYTGGDLLQRTFTDDVSLWNMDTVLWEYVYGDSQTALFTASNNPPVGF</sequence>
<accession>A0AAE8N178</accession>
<dbReference type="InterPro" id="IPR052202">
    <property type="entry name" value="Yeast_MetPath_Reg"/>
</dbReference>
<evidence type="ECO:0000256" key="2">
    <source>
        <dbReference type="ARBA" id="ARBA00022723"/>
    </source>
</evidence>
<dbReference type="PROSITE" id="PS50048">
    <property type="entry name" value="ZN2_CY6_FUNGAL_2"/>
    <property type="match status" value="1"/>
</dbReference>
<dbReference type="GO" id="GO:0008270">
    <property type="term" value="F:zinc ion binding"/>
    <property type="evidence" value="ECO:0007669"/>
    <property type="project" value="InterPro"/>
</dbReference>
<dbReference type="CDD" id="cd00067">
    <property type="entry name" value="GAL4"/>
    <property type="match status" value="1"/>
</dbReference>
<reference evidence="10" key="1">
    <citation type="submission" date="2018-03" db="EMBL/GenBank/DDBJ databases">
        <authorList>
            <person name="Guldener U."/>
        </authorList>
    </citation>
    <scope>NUCLEOTIDE SEQUENCE</scope>
</reference>
<evidence type="ECO:0000259" key="9">
    <source>
        <dbReference type="PROSITE" id="PS50048"/>
    </source>
</evidence>
<dbReference type="EMBL" id="ONZQ02000009">
    <property type="protein sequence ID" value="SPO04147.1"/>
    <property type="molecule type" value="Genomic_DNA"/>
</dbReference>
<evidence type="ECO:0000256" key="8">
    <source>
        <dbReference type="SAM" id="MobiDB-lite"/>
    </source>
</evidence>
<feature type="domain" description="Zn(2)-C6 fungal-type" evidence="9">
    <location>
        <begin position="17"/>
        <end position="47"/>
    </location>
</feature>
<keyword evidence="4" id="KW-0805">Transcription regulation</keyword>
<evidence type="ECO:0000313" key="11">
    <source>
        <dbReference type="Proteomes" id="UP001187682"/>
    </source>
</evidence>
<keyword evidence="11" id="KW-1185">Reference proteome</keyword>
<dbReference type="SMART" id="SM00066">
    <property type="entry name" value="GAL4"/>
    <property type="match status" value="1"/>
</dbReference>
<proteinExistence type="predicted"/>